<gene>
    <name evidence="1" type="ORF">GCM10007391_09300</name>
</gene>
<reference evidence="1" key="1">
    <citation type="journal article" date="2014" name="Int. J. Syst. Evol. Microbiol.">
        <title>Complete genome sequence of Corynebacterium casei LMG S-19264T (=DSM 44701T), isolated from a smear-ripened cheese.</title>
        <authorList>
            <consortium name="US DOE Joint Genome Institute (JGI-PGF)"/>
            <person name="Walter F."/>
            <person name="Albersmeier A."/>
            <person name="Kalinowski J."/>
            <person name="Ruckert C."/>
        </authorList>
    </citation>
    <scope>NUCLEOTIDE SEQUENCE</scope>
    <source>
        <strain evidence="1">KCTC 22164</strain>
    </source>
</reference>
<name>A0A918MWG6_9ALTE</name>
<proteinExistence type="predicted"/>
<reference evidence="1" key="2">
    <citation type="submission" date="2020-09" db="EMBL/GenBank/DDBJ databases">
        <authorList>
            <person name="Sun Q."/>
            <person name="Kim S."/>
        </authorList>
    </citation>
    <scope>NUCLEOTIDE SEQUENCE</scope>
    <source>
        <strain evidence="1">KCTC 22164</strain>
    </source>
</reference>
<dbReference type="AlphaFoldDB" id="A0A918MWG6"/>
<evidence type="ECO:0000313" key="2">
    <source>
        <dbReference type="Proteomes" id="UP000631300"/>
    </source>
</evidence>
<protein>
    <submittedName>
        <fullName evidence="1">Uncharacterized protein</fullName>
    </submittedName>
</protein>
<accession>A0A918MWG6</accession>
<organism evidence="1 2">
    <name type="scientific">Alteromonas halophila</name>
    <dbReference type="NCBI Taxonomy" id="516698"/>
    <lineage>
        <taxon>Bacteria</taxon>
        <taxon>Pseudomonadati</taxon>
        <taxon>Pseudomonadota</taxon>
        <taxon>Gammaproteobacteria</taxon>
        <taxon>Alteromonadales</taxon>
        <taxon>Alteromonadaceae</taxon>
        <taxon>Alteromonas/Salinimonas group</taxon>
        <taxon>Alteromonas</taxon>
    </lineage>
</organism>
<comment type="caution">
    <text evidence="1">The sequence shown here is derived from an EMBL/GenBank/DDBJ whole genome shotgun (WGS) entry which is preliminary data.</text>
</comment>
<sequence>MVVTVPQTTSECHWQAQMDVQTSTSIQIRDEQPQCNGDVTGVSWYSWLAGKSVSYQFHFLDLLELLYSNDDKRGHFGASANQ</sequence>
<dbReference type="Proteomes" id="UP000631300">
    <property type="component" value="Unassembled WGS sequence"/>
</dbReference>
<dbReference type="EMBL" id="BMXP01000002">
    <property type="protein sequence ID" value="GGW78808.1"/>
    <property type="molecule type" value="Genomic_DNA"/>
</dbReference>
<keyword evidence="2" id="KW-1185">Reference proteome</keyword>
<evidence type="ECO:0000313" key="1">
    <source>
        <dbReference type="EMBL" id="GGW78808.1"/>
    </source>
</evidence>